<comment type="caution">
    <text evidence="1">The sequence shown here is derived from an EMBL/GenBank/DDBJ whole genome shotgun (WGS) entry which is preliminary data.</text>
</comment>
<organism evidence="1 2">
    <name type="scientific">Natronobacillus azotifigens</name>
    <dbReference type="NCBI Taxonomy" id="472978"/>
    <lineage>
        <taxon>Bacteria</taxon>
        <taxon>Bacillati</taxon>
        <taxon>Bacillota</taxon>
        <taxon>Bacilli</taxon>
        <taxon>Bacillales</taxon>
        <taxon>Bacillaceae</taxon>
        <taxon>Natronobacillus</taxon>
    </lineage>
</organism>
<dbReference type="Proteomes" id="UP001084197">
    <property type="component" value="Unassembled WGS sequence"/>
</dbReference>
<evidence type="ECO:0000313" key="1">
    <source>
        <dbReference type="EMBL" id="MCZ0704060.1"/>
    </source>
</evidence>
<keyword evidence="2" id="KW-1185">Reference proteome</keyword>
<sequence length="285" mass="34065">MRYLTIALTLFTGMILMLLIHFTSPTQTTVKYFPFDENVVFEKSETELTLLDNKNEHYIVRWISDSKTNNTIYLRQDLSLLYVDGLLKGLQSKWRENESDISLESDIHGEGSSYYQSITYHHGEVHYKNNSIKSLNRMSYDEMYVIDSEHSSLFTFRKPKEEQQIEWKDTLDHTISQQLHYHWHNLINHFQLNYDDFLFVPLTELYQFETRNLPNLDKNQTRKVIAQLWEGLYANYILPFQETETIQKSYIPLILFSKTGDRLYVLFQDQHGEMRQLIQTYSINN</sequence>
<gene>
    <name evidence="1" type="ORF">OWO01_12660</name>
</gene>
<protein>
    <submittedName>
        <fullName evidence="1">Uncharacterized protein</fullName>
    </submittedName>
</protein>
<accession>A0A9J6RF99</accession>
<evidence type="ECO:0000313" key="2">
    <source>
        <dbReference type="Proteomes" id="UP001084197"/>
    </source>
</evidence>
<name>A0A9J6RF99_9BACI</name>
<proteinExistence type="predicted"/>
<reference evidence="1" key="1">
    <citation type="submission" date="2022-11" db="EMBL/GenBank/DDBJ databases">
        <title>WGS of Natronobacillus azotifigens 24KS-1, an anaerobic diazotrophic haloalkaliphile from soda-rich habitats.</title>
        <authorList>
            <person name="Sorokin D.Y."/>
            <person name="Merkel A.Y."/>
        </authorList>
    </citation>
    <scope>NUCLEOTIDE SEQUENCE</scope>
    <source>
        <strain evidence="1">24KS-1</strain>
    </source>
</reference>
<dbReference type="EMBL" id="JAPRAT010000027">
    <property type="protein sequence ID" value="MCZ0704060.1"/>
    <property type="molecule type" value="Genomic_DNA"/>
</dbReference>
<dbReference type="RefSeq" id="WP_268780827.1">
    <property type="nucleotide sequence ID" value="NZ_JAPRAT010000027.1"/>
</dbReference>
<dbReference type="AlphaFoldDB" id="A0A9J6RF99"/>